<dbReference type="GO" id="GO:0006508">
    <property type="term" value="P:proteolysis"/>
    <property type="evidence" value="ECO:0007669"/>
    <property type="project" value="UniProtKB-KW"/>
</dbReference>
<dbReference type="InterPro" id="IPR000209">
    <property type="entry name" value="Peptidase_S8/S53_dom"/>
</dbReference>
<accession>A0A931FJL0</accession>
<keyword evidence="6" id="KW-0732">Signal</keyword>
<dbReference type="InterPro" id="IPR036852">
    <property type="entry name" value="Peptidase_S8/S53_dom_sf"/>
</dbReference>
<organism evidence="8 9">
    <name type="scientific">Hymenobacter properus</name>
    <dbReference type="NCBI Taxonomy" id="2791026"/>
    <lineage>
        <taxon>Bacteria</taxon>
        <taxon>Pseudomonadati</taxon>
        <taxon>Bacteroidota</taxon>
        <taxon>Cytophagia</taxon>
        <taxon>Cytophagales</taxon>
        <taxon>Hymenobacteraceae</taxon>
        <taxon>Hymenobacter</taxon>
    </lineage>
</organism>
<feature type="active site" description="Charge relay system" evidence="5">
    <location>
        <position position="459"/>
    </location>
</feature>
<evidence type="ECO:0000313" key="8">
    <source>
        <dbReference type="EMBL" id="MBF9140655.1"/>
    </source>
</evidence>
<keyword evidence="2 5" id="KW-0645">Protease</keyword>
<name>A0A931FJL0_9BACT</name>
<dbReference type="SUPFAM" id="SSF52743">
    <property type="entry name" value="Subtilisin-like"/>
    <property type="match status" value="1"/>
</dbReference>
<feature type="active site" description="Charge relay system" evidence="5">
    <location>
        <position position="67"/>
    </location>
</feature>
<keyword evidence="9" id="KW-1185">Reference proteome</keyword>
<comment type="similarity">
    <text evidence="1 5">Belongs to the peptidase S8 family.</text>
</comment>
<keyword evidence="3 5" id="KW-0378">Hydrolase</keyword>
<feature type="chain" id="PRO_5036998710" evidence="6">
    <location>
        <begin position="23"/>
        <end position="547"/>
    </location>
</feature>
<dbReference type="PROSITE" id="PS00138">
    <property type="entry name" value="SUBTILASE_SER"/>
    <property type="match status" value="1"/>
</dbReference>
<dbReference type="PANTHER" id="PTHR43806:SF11">
    <property type="entry name" value="CEREVISIN-RELATED"/>
    <property type="match status" value="1"/>
</dbReference>
<dbReference type="Proteomes" id="UP000645610">
    <property type="component" value="Unassembled WGS sequence"/>
</dbReference>
<comment type="caution">
    <text evidence="8">The sequence shown here is derived from an EMBL/GenBank/DDBJ whole genome shotgun (WGS) entry which is preliminary data.</text>
</comment>
<keyword evidence="4 5" id="KW-0720">Serine protease</keyword>
<dbReference type="GO" id="GO:0004252">
    <property type="term" value="F:serine-type endopeptidase activity"/>
    <property type="evidence" value="ECO:0007669"/>
    <property type="project" value="UniProtKB-UniRule"/>
</dbReference>
<feature type="domain" description="Peptidase S8/S53" evidence="7">
    <location>
        <begin position="60"/>
        <end position="497"/>
    </location>
</feature>
<gene>
    <name evidence="8" type="ORF">I2I01_03355</name>
</gene>
<dbReference type="PANTHER" id="PTHR43806">
    <property type="entry name" value="PEPTIDASE S8"/>
    <property type="match status" value="1"/>
</dbReference>
<evidence type="ECO:0000256" key="4">
    <source>
        <dbReference type="ARBA" id="ARBA00022825"/>
    </source>
</evidence>
<proteinExistence type="inferred from homology"/>
<dbReference type="RefSeq" id="WP_196284996.1">
    <property type="nucleotide sequence ID" value="NZ_JADQDP010000001.1"/>
</dbReference>
<dbReference type="InterPro" id="IPR022398">
    <property type="entry name" value="Peptidase_S8_His-AS"/>
</dbReference>
<feature type="active site" description="Charge relay system" evidence="5">
    <location>
        <position position="291"/>
    </location>
</feature>
<evidence type="ECO:0000256" key="6">
    <source>
        <dbReference type="SAM" id="SignalP"/>
    </source>
</evidence>
<evidence type="ECO:0000256" key="3">
    <source>
        <dbReference type="ARBA" id="ARBA00022801"/>
    </source>
</evidence>
<dbReference type="PRINTS" id="PR00723">
    <property type="entry name" value="SUBTILISIN"/>
</dbReference>
<dbReference type="AlphaFoldDB" id="A0A931FJL0"/>
<sequence>MRRAHLLLPFLCLLGLASHAQAPLAQWHHLDPTADHVMGISTDRAYELLRTLPNKPAAKPIIVAVIDGGIDTAQVDLRHVLWHNPKEIPANGRDDDHNGYADDVYGWNFTGGADGRNVFRNQKEETRLYARLRPQYEHQTLAIVPPGKKDEFRLYEQAKEAYTTKRAAAEADYEDDARELTKDLANVATLRRAYGVAVVDSGRLRQPPADTALTRLAARYYQAVRGKFANLDSLTNQYRSYNAKLKQVLDCEYNLAYNPQPLVGDHPADLAERQYGNPNVKADPRDHGTEHGTHCAGIIAADRANNLGVRGIAEQVRILSVRAIPMGDERDKDVANAIRYAVDNGASIISMSFGKYFSPEKNVVDEAMRYADKKGVLLVHAAGNDHLSVDSTTQYPSPRFLNGQPIPNLITVGASARTNDEQLVAKFSNYGRAVDVFAPGVDVVSTYPNDQYRPGSGTSMATPVVAGVAAVLKVNFPQLTPADLKRIILASAAPVHTQVRKPGTKQLVDFATLSRTGGIVNLYEAVRLASAVPVPAAPISAQARRGK</sequence>
<evidence type="ECO:0000259" key="7">
    <source>
        <dbReference type="Pfam" id="PF00082"/>
    </source>
</evidence>
<evidence type="ECO:0000256" key="2">
    <source>
        <dbReference type="ARBA" id="ARBA00022670"/>
    </source>
</evidence>
<dbReference type="PROSITE" id="PS51892">
    <property type="entry name" value="SUBTILASE"/>
    <property type="match status" value="1"/>
</dbReference>
<feature type="signal peptide" evidence="6">
    <location>
        <begin position="1"/>
        <end position="22"/>
    </location>
</feature>
<evidence type="ECO:0000256" key="5">
    <source>
        <dbReference type="PROSITE-ProRule" id="PRU01240"/>
    </source>
</evidence>
<dbReference type="Gene3D" id="3.40.50.200">
    <property type="entry name" value="Peptidase S8/S53 domain"/>
    <property type="match status" value="2"/>
</dbReference>
<evidence type="ECO:0000256" key="1">
    <source>
        <dbReference type="ARBA" id="ARBA00011073"/>
    </source>
</evidence>
<dbReference type="InterPro" id="IPR050131">
    <property type="entry name" value="Peptidase_S8_subtilisin-like"/>
</dbReference>
<dbReference type="InterPro" id="IPR023828">
    <property type="entry name" value="Peptidase_S8_Ser-AS"/>
</dbReference>
<reference evidence="8 9" key="1">
    <citation type="submission" date="2020-11" db="EMBL/GenBank/DDBJ databases">
        <authorList>
            <person name="Kim M.K."/>
        </authorList>
    </citation>
    <scope>NUCLEOTIDE SEQUENCE [LARGE SCALE GENOMIC DNA]</scope>
    <source>
        <strain evidence="8 9">BT439</strain>
    </source>
</reference>
<dbReference type="Pfam" id="PF00082">
    <property type="entry name" value="Peptidase_S8"/>
    <property type="match status" value="1"/>
</dbReference>
<dbReference type="PROSITE" id="PS00137">
    <property type="entry name" value="SUBTILASE_HIS"/>
    <property type="match status" value="1"/>
</dbReference>
<protein>
    <submittedName>
        <fullName evidence="8">S8 family serine peptidase</fullName>
    </submittedName>
</protein>
<evidence type="ECO:0000313" key="9">
    <source>
        <dbReference type="Proteomes" id="UP000645610"/>
    </source>
</evidence>
<dbReference type="EMBL" id="JADQDP010000001">
    <property type="protein sequence ID" value="MBF9140655.1"/>
    <property type="molecule type" value="Genomic_DNA"/>
</dbReference>
<dbReference type="InterPro" id="IPR015500">
    <property type="entry name" value="Peptidase_S8_subtilisin-rel"/>
</dbReference>